<proteinExistence type="predicted"/>
<dbReference type="EMBL" id="FORA01000002">
    <property type="protein sequence ID" value="SFJ06515.1"/>
    <property type="molecule type" value="Genomic_DNA"/>
</dbReference>
<feature type="chain" id="PRO_5011475918" description="DUF3299 domain-containing protein" evidence="1">
    <location>
        <begin position="21"/>
        <end position="145"/>
    </location>
</feature>
<keyword evidence="3" id="KW-1185">Reference proteome</keyword>
<evidence type="ECO:0000313" key="2">
    <source>
        <dbReference type="EMBL" id="SFJ06515.1"/>
    </source>
</evidence>
<organism evidence="2 3">
    <name type="scientific">Jannaschia pohangensis</name>
    <dbReference type="NCBI Taxonomy" id="390807"/>
    <lineage>
        <taxon>Bacteria</taxon>
        <taxon>Pseudomonadati</taxon>
        <taxon>Pseudomonadota</taxon>
        <taxon>Alphaproteobacteria</taxon>
        <taxon>Rhodobacterales</taxon>
        <taxon>Roseobacteraceae</taxon>
        <taxon>Jannaschia</taxon>
    </lineage>
</organism>
<dbReference type="OrthoDB" id="7863575at2"/>
<evidence type="ECO:0008006" key="4">
    <source>
        <dbReference type="Google" id="ProtNLM"/>
    </source>
</evidence>
<dbReference type="Proteomes" id="UP000199110">
    <property type="component" value="Unassembled WGS sequence"/>
</dbReference>
<gene>
    <name evidence="2" type="ORF">SAMN04488095_2105</name>
</gene>
<dbReference type="RefSeq" id="WP_092779961.1">
    <property type="nucleotide sequence ID" value="NZ_FORA01000002.1"/>
</dbReference>
<evidence type="ECO:0000256" key="1">
    <source>
        <dbReference type="SAM" id="SignalP"/>
    </source>
</evidence>
<feature type="signal peptide" evidence="1">
    <location>
        <begin position="1"/>
        <end position="20"/>
    </location>
</feature>
<keyword evidence="1" id="KW-0732">Signal</keyword>
<dbReference type="STRING" id="390807.SAMN04488095_2105"/>
<evidence type="ECO:0000313" key="3">
    <source>
        <dbReference type="Proteomes" id="UP000199110"/>
    </source>
</evidence>
<sequence>MQSKAIALLPFAVLAGGANADEAAWDVIRSIDVQEKMTETSYRAIKTFPAAIENGVEQFDITGFVIPMDGFEPGAKVTTLMLVSDMVTCPFCGLPDHAAALEVALATPLDLTEGERITLRGALELNHDPETAQAATLTAAKRVPG</sequence>
<protein>
    <recommendedName>
        <fullName evidence="4">DUF3299 domain-containing protein</fullName>
    </recommendedName>
</protein>
<name>A0A1I3NBI5_9RHOB</name>
<accession>A0A1I3NBI5</accession>
<reference evidence="2 3" key="1">
    <citation type="submission" date="2016-10" db="EMBL/GenBank/DDBJ databases">
        <authorList>
            <person name="de Groot N.N."/>
        </authorList>
    </citation>
    <scope>NUCLEOTIDE SEQUENCE [LARGE SCALE GENOMIC DNA]</scope>
    <source>
        <strain evidence="2 3">DSM 19073</strain>
    </source>
</reference>
<dbReference type="Gene3D" id="2.40.50.870">
    <property type="entry name" value="Protein of unknown function (DUF3299)"/>
    <property type="match status" value="1"/>
</dbReference>
<dbReference type="AlphaFoldDB" id="A0A1I3NBI5"/>